<evidence type="ECO:0000256" key="20">
    <source>
        <dbReference type="ARBA" id="ARBA00049902"/>
    </source>
</evidence>
<organism evidence="24 25">
    <name type="scientific">Terracoccus luteus</name>
    <dbReference type="NCBI Taxonomy" id="53356"/>
    <lineage>
        <taxon>Bacteria</taxon>
        <taxon>Bacillati</taxon>
        <taxon>Actinomycetota</taxon>
        <taxon>Actinomycetes</taxon>
        <taxon>Micrococcales</taxon>
        <taxon>Intrasporangiaceae</taxon>
        <taxon>Terracoccus</taxon>
    </lineage>
</organism>
<gene>
    <name evidence="24" type="ORF">DFJ68_0593</name>
</gene>
<evidence type="ECO:0000256" key="3">
    <source>
        <dbReference type="ARBA" id="ARBA00022475"/>
    </source>
</evidence>
<keyword evidence="6" id="KW-0808">Transferase</keyword>
<keyword evidence="3" id="KW-1003">Cell membrane</keyword>
<keyword evidence="25" id="KW-1185">Reference proteome</keyword>
<evidence type="ECO:0000256" key="15">
    <source>
        <dbReference type="ARBA" id="ARBA00033270"/>
    </source>
</evidence>
<keyword evidence="7 23" id="KW-0812">Transmembrane</keyword>
<evidence type="ECO:0000256" key="6">
    <source>
        <dbReference type="ARBA" id="ARBA00022679"/>
    </source>
</evidence>
<protein>
    <recommendedName>
        <fullName evidence="17">Probable peptidoglycan glycosyltransferase FtsW</fullName>
        <ecNumber evidence="19">2.4.99.28</ecNumber>
    </recommendedName>
    <alternativeName>
        <fullName evidence="18">Cell division protein FtsW</fullName>
    </alternativeName>
    <alternativeName>
        <fullName evidence="15">Cell wall polymerase</fullName>
    </alternativeName>
    <alternativeName>
        <fullName evidence="14">Peptidoglycan polymerase</fullName>
    </alternativeName>
</protein>
<evidence type="ECO:0000256" key="11">
    <source>
        <dbReference type="ARBA" id="ARBA00023136"/>
    </source>
</evidence>
<comment type="similarity">
    <text evidence="16">Belongs to the SEDS family. FtsW subfamily.</text>
</comment>
<dbReference type="GO" id="GO:0008360">
    <property type="term" value="P:regulation of cell shape"/>
    <property type="evidence" value="ECO:0007669"/>
    <property type="project" value="UniProtKB-KW"/>
</dbReference>
<evidence type="ECO:0000256" key="5">
    <source>
        <dbReference type="ARBA" id="ARBA00022676"/>
    </source>
</evidence>
<feature type="transmembrane region" description="Helical" evidence="23">
    <location>
        <begin position="355"/>
        <end position="380"/>
    </location>
</feature>
<dbReference type="EMBL" id="RBXT01000001">
    <property type="protein sequence ID" value="RKT77177.1"/>
    <property type="molecule type" value="Genomic_DNA"/>
</dbReference>
<accession>A0A495XSQ4</accession>
<dbReference type="GO" id="GO:0009252">
    <property type="term" value="P:peptidoglycan biosynthetic process"/>
    <property type="evidence" value="ECO:0007669"/>
    <property type="project" value="UniProtKB-KW"/>
</dbReference>
<evidence type="ECO:0000256" key="8">
    <source>
        <dbReference type="ARBA" id="ARBA00022960"/>
    </source>
</evidence>
<keyword evidence="4 24" id="KW-0132">Cell division</keyword>
<comment type="function">
    <text evidence="21">Peptidoglycan polymerase that is essential for cell division.</text>
</comment>
<evidence type="ECO:0000256" key="10">
    <source>
        <dbReference type="ARBA" id="ARBA00022989"/>
    </source>
</evidence>
<evidence type="ECO:0000256" key="1">
    <source>
        <dbReference type="ARBA" id="ARBA00004651"/>
    </source>
</evidence>
<dbReference type="InterPro" id="IPR018365">
    <property type="entry name" value="Cell_cycle_FtsW-rel_CS"/>
</dbReference>
<feature type="transmembrane region" description="Helical" evidence="23">
    <location>
        <begin position="87"/>
        <end position="108"/>
    </location>
</feature>
<keyword evidence="9" id="KW-0573">Peptidoglycan synthesis</keyword>
<keyword evidence="12" id="KW-0131">Cell cycle</keyword>
<evidence type="ECO:0000256" key="2">
    <source>
        <dbReference type="ARBA" id="ARBA00004752"/>
    </source>
</evidence>
<keyword evidence="8" id="KW-0133">Cell shape</keyword>
<evidence type="ECO:0000256" key="7">
    <source>
        <dbReference type="ARBA" id="ARBA00022692"/>
    </source>
</evidence>
<evidence type="ECO:0000256" key="17">
    <source>
        <dbReference type="ARBA" id="ARBA00041185"/>
    </source>
</evidence>
<dbReference type="InterPro" id="IPR013437">
    <property type="entry name" value="FtsW"/>
</dbReference>
<dbReference type="NCBIfam" id="TIGR02614">
    <property type="entry name" value="ftsW"/>
    <property type="match status" value="1"/>
</dbReference>
<dbReference type="PANTHER" id="PTHR30474:SF2">
    <property type="entry name" value="PEPTIDOGLYCAN GLYCOSYLTRANSFERASE FTSW-RELATED"/>
    <property type="match status" value="1"/>
</dbReference>
<dbReference type="GO" id="GO:0005886">
    <property type="term" value="C:plasma membrane"/>
    <property type="evidence" value="ECO:0007669"/>
    <property type="project" value="UniProtKB-SubCell"/>
</dbReference>
<keyword evidence="13" id="KW-0961">Cell wall biogenesis/degradation</keyword>
<feature type="region of interest" description="Disordered" evidence="22">
    <location>
        <begin position="1"/>
        <end position="35"/>
    </location>
</feature>
<proteinExistence type="inferred from homology"/>
<keyword evidence="5" id="KW-0328">Glycosyltransferase</keyword>
<dbReference type="GO" id="GO:0015648">
    <property type="term" value="F:lipid-linked peptidoglycan transporter activity"/>
    <property type="evidence" value="ECO:0007669"/>
    <property type="project" value="TreeGrafter"/>
</dbReference>
<evidence type="ECO:0000313" key="25">
    <source>
        <dbReference type="Proteomes" id="UP000278440"/>
    </source>
</evidence>
<reference evidence="24 25" key="1">
    <citation type="submission" date="2018-10" db="EMBL/GenBank/DDBJ databases">
        <title>Sequencing the genomes of 1000 actinobacteria strains.</title>
        <authorList>
            <person name="Klenk H.-P."/>
        </authorList>
    </citation>
    <scope>NUCLEOTIDE SEQUENCE [LARGE SCALE GENOMIC DNA]</scope>
    <source>
        <strain evidence="24 25">DSM 44267</strain>
    </source>
</reference>
<comment type="caution">
    <text evidence="24">The sequence shown here is derived from an EMBL/GenBank/DDBJ whole genome shotgun (WGS) entry which is preliminary data.</text>
</comment>
<evidence type="ECO:0000313" key="24">
    <source>
        <dbReference type="EMBL" id="RKT77177.1"/>
    </source>
</evidence>
<sequence length="455" mass="47705">MTTTTRGTRRPASATGTRPAAPRTTAGRAGAVGSAGDDARPLIGRLESPLTTYYLILGSTVTLVVFGLVMVFSASSVEQLLSDQASYGIFVRQLSFAVVGGVGAWLAMRLSVTTWRRLSAPLLIAVLLMQALVLVPGLGVSVNGNRNWLAVGPIQFQPSEFAKVALILVGALIFANKGALVARASHVLVPYVVPVVALVIALVLAGHDLGTAMVLLVIVGAVLAVAGAPTWLFGAGATVGLAGVAYMVATSSNRMDRITRFMSPECQTDPDGWCGQSVHGMYALADGGWWGVGLGASKEKWEWLSEAHNDFIFAIIGEELGLPGTLMVLVLFGVLAWACYRLVKRTQDRFVRIATAGIMAWLLGQAIINIGSVIGLFPVVGVPLPLVSAGGSSLITTIVALGILLSFARHEPGCRELLAARPGVLSRSLAVLPRRAPRAARRDGAGGSDRPDRSR</sequence>
<dbReference type="Proteomes" id="UP000278440">
    <property type="component" value="Unassembled WGS sequence"/>
</dbReference>
<name>A0A495XSQ4_9MICO</name>
<feature type="transmembrane region" description="Helical" evidence="23">
    <location>
        <begin position="320"/>
        <end position="343"/>
    </location>
</feature>
<evidence type="ECO:0000256" key="22">
    <source>
        <dbReference type="SAM" id="MobiDB-lite"/>
    </source>
</evidence>
<dbReference type="AlphaFoldDB" id="A0A495XSQ4"/>
<evidence type="ECO:0000256" key="9">
    <source>
        <dbReference type="ARBA" id="ARBA00022984"/>
    </source>
</evidence>
<feature type="transmembrane region" description="Helical" evidence="23">
    <location>
        <begin position="187"/>
        <end position="204"/>
    </location>
</feature>
<comment type="pathway">
    <text evidence="2">Cell wall biogenesis; peptidoglycan biosynthesis.</text>
</comment>
<keyword evidence="10 23" id="KW-1133">Transmembrane helix</keyword>
<dbReference type="GO" id="GO:0008955">
    <property type="term" value="F:peptidoglycan glycosyltransferase activity"/>
    <property type="evidence" value="ECO:0007669"/>
    <property type="project" value="UniProtKB-EC"/>
</dbReference>
<dbReference type="OrthoDB" id="9768187at2"/>
<dbReference type="GO" id="GO:0071555">
    <property type="term" value="P:cell wall organization"/>
    <property type="evidence" value="ECO:0007669"/>
    <property type="project" value="UniProtKB-KW"/>
</dbReference>
<dbReference type="Pfam" id="PF01098">
    <property type="entry name" value="FTSW_RODA_SPOVE"/>
    <property type="match status" value="1"/>
</dbReference>
<dbReference type="RefSeq" id="WP_121030888.1">
    <property type="nucleotide sequence ID" value="NZ_RBXT01000001.1"/>
</dbReference>
<feature type="transmembrane region" description="Helical" evidence="23">
    <location>
        <begin position="210"/>
        <end position="226"/>
    </location>
</feature>
<evidence type="ECO:0000256" key="4">
    <source>
        <dbReference type="ARBA" id="ARBA00022618"/>
    </source>
</evidence>
<dbReference type="PROSITE" id="PS00428">
    <property type="entry name" value="FTSW_RODA_SPOVE"/>
    <property type="match status" value="1"/>
</dbReference>
<feature type="transmembrane region" description="Helical" evidence="23">
    <location>
        <begin position="386"/>
        <end position="408"/>
    </location>
</feature>
<comment type="catalytic activity">
    <reaction evidence="20">
        <text>[GlcNAc-(1-&gt;4)-Mur2Ac(oyl-L-Ala-gamma-D-Glu-L-Lys-D-Ala-D-Ala)](n)-di-trans,octa-cis-undecaprenyl diphosphate + beta-D-GlcNAc-(1-&gt;4)-Mur2Ac(oyl-L-Ala-gamma-D-Glu-L-Lys-D-Ala-D-Ala)-di-trans,octa-cis-undecaprenyl diphosphate = [GlcNAc-(1-&gt;4)-Mur2Ac(oyl-L-Ala-gamma-D-Glu-L-Lys-D-Ala-D-Ala)](n+1)-di-trans,octa-cis-undecaprenyl diphosphate + di-trans,octa-cis-undecaprenyl diphosphate + H(+)</text>
        <dbReference type="Rhea" id="RHEA:23708"/>
        <dbReference type="Rhea" id="RHEA-COMP:9602"/>
        <dbReference type="Rhea" id="RHEA-COMP:9603"/>
        <dbReference type="ChEBI" id="CHEBI:15378"/>
        <dbReference type="ChEBI" id="CHEBI:58405"/>
        <dbReference type="ChEBI" id="CHEBI:60033"/>
        <dbReference type="ChEBI" id="CHEBI:78435"/>
        <dbReference type="EC" id="2.4.99.28"/>
    </reaction>
</comment>
<feature type="region of interest" description="Disordered" evidence="22">
    <location>
        <begin position="435"/>
        <end position="455"/>
    </location>
</feature>
<keyword evidence="11 23" id="KW-0472">Membrane</keyword>
<evidence type="ECO:0000256" key="14">
    <source>
        <dbReference type="ARBA" id="ARBA00032370"/>
    </source>
</evidence>
<evidence type="ECO:0000256" key="18">
    <source>
        <dbReference type="ARBA" id="ARBA00041418"/>
    </source>
</evidence>
<dbReference type="InterPro" id="IPR001182">
    <property type="entry name" value="FtsW/RodA"/>
</dbReference>
<dbReference type="GO" id="GO:0032153">
    <property type="term" value="C:cell division site"/>
    <property type="evidence" value="ECO:0007669"/>
    <property type="project" value="TreeGrafter"/>
</dbReference>
<dbReference type="EC" id="2.4.99.28" evidence="19"/>
<evidence type="ECO:0000256" key="13">
    <source>
        <dbReference type="ARBA" id="ARBA00023316"/>
    </source>
</evidence>
<feature type="compositionally biased region" description="Basic and acidic residues" evidence="22">
    <location>
        <begin position="440"/>
        <end position="455"/>
    </location>
</feature>
<evidence type="ECO:0000256" key="23">
    <source>
        <dbReference type="SAM" id="Phobius"/>
    </source>
</evidence>
<dbReference type="GO" id="GO:0051301">
    <property type="term" value="P:cell division"/>
    <property type="evidence" value="ECO:0007669"/>
    <property type="project" value="UniProtKB-KW"/>
</dbReference>
<evidence type="ECO:0000256" key="21">
    <source>
        <dbReference type="ARBA" id="ARBA00049966"/>
    </source>
</evidence>
<evidence type="ECO:0000256" key="12">
    <source>
        <dbReference type="ARBA" id="ARBA00023306"/>
    </source>
</evidence>
<feature type="transmembrane region" description="Helical" evidence="23">
    <location>
        <begin position="53"/>
        <end position="75"/>
    </location>
</feature>
<comment type="subcellular location">
    <subcellularLocation>
        <location evidence="1">Cell membrane</location>
        <topology evidence="1">Multi-pass membrane protein</topology>
    </subcellularLocation>
</comment>
<dbReference type="PANTHER" id="PTHR30474">
    <property type="entry name" value="CELL CYCLE PROTEIN"/>
    <property type="match status" value="1"/>
</dbReference>
<evidence type="ECO:0000256" key="19">
    <source>
        <dbReference type="ARBA" id="ARBA00044770"/>
    </source>
</evidence>
<evidence type="ECO:0000256" key="16">
    <source>
        <dbReference type="ARBA" id="ARBA00038053"/>
    </source>
</evidence>
<feature type="transmembrane region" description="Helical" evidence="23">
    <location>
        <begin position="120"/>
        <end position="141"/>
    </location>
</feature>